<reference evidence="1" key="1">
    <citation type="submission" date="2020-06" db="EMBL/GenBank/DDBJ databases">
        <authorList>
            <person name="Dong N."/>
        </authorList>
    </citation>
    <scope>NUCLEOTIDE SEQUENCE</scope>
    <source>
        <strain evidence="1">R655-4</strain>
    </source>
</reference>
<dbReference type="Proteomes" id="UP001170959">
    <property type="component" value="Unassembled WGS sequence"/>
</dbReference>
<gene>
    <name evidence="1" type="ORF">HX001_14500</name>
</gene>
<comment type="caution">
    <text evidence="1">The sequence shown here is derived from an EMBL/GenBank/DDBJ whole genome shotgun (WGS) entry which is preliminary data.</text>
</comment>
<accession>A0AAJ1V973</accession>
<proteinExistence type="predicted"/>
<dbReference type="AlphaFoldDB" id="A0AAJ1V973"/>
<evidence type="ECO:0000313" key="2">
    <source>
        <dbReference type="Proteomes" id="UP001170959"/>
    </source>
</evidence>
<organism evidence="1 2">
    <name type="scientific">Empedobacter brevis</name>
    <dbReference type="NCBI Taxonomy" id="247"/>
    <lineage>
        <taxon>Bacteria</taxon>
        <taxon>Pseudomonadati</taxon>
        <taxon>Bacteroidota</taxon>
        <taxon>Flavobacteriia</taxon>
        <taxon>Flavobacteriales</taxon>
        <taxon>Weeksellaceae</taxon>
        <taxon>Empedobacter</taxon>
    </lineage>
</organism>
<dbReference type="EMBL" id="JACAGJ010000008">
    <property type="protein sequence ID" value="MDM1073697.1"/>
    <property type="molecule type" value="Genomic_DNA"/>
</dbReference>
<name>A0AAJ1V973_9FLAO</name>
<reference evidence="1" key="2">
    <citation type="journal article" date="2022" name="Sci. Total Environ.">
        <title>Prevalence, transmission, and molecular epidemiology of tet(X)-positive bacteria among humans, animals, and environmental niches in China: An epidemiological, and genomic-based study.</title>
        <authorList>
            <person name="Dong N."/>
            <person name="Zeng Y."/>
            <person name="Cai C."/>
            <person name="Sun C."/>
            <person name="Lu J."/>
            <person name="Liu C."/>
            <person name="Zhou H."/>
            <person name="Sun Q."/>
            <person name="Shu L."/>
            <person name="Wang H."/>
            <person name="Wang Y."/>
            <person name="Wang S."/>
            <person name="Wu C."/>
            <person name="Chan E.W."/>
            <person name="Chen G."/>
            <person name="Shen Z."/>
            <person name="Chen S."/>
            <person name="Zhang R."/>
        </authorList>
    </citation>
    <scope>NUCLEOTIDE SEQUENCE</scope>
    <source>
        <strain evidence="1">R655-4</strain>
    </source>
</reference>
<protein>
    <submittedName>
        <fullName evidence="1">Uncharacterized protein</fullName>
    </submittedName>
</protein>
<sequence length="88" mass="10554">MEFSNIITQHSVKYDFEEEINIKVVSLNLTDFNQRFGSDIVLYYADEIFDSYEKSELADYFISIIPDLLFMVHNPFKNEVEEWKSWIT</sequence>
<evidence type="ECO:0000313" key="1">
    <source>
        <dbReference type="EMBL" id="MDM1073697.1"/>
    </source>
</evidence>
<dbReference type="RefSeq" id="WP_286494145.1">
    <property type="nucleotide sequence ID" value="NZ_JACAGJ010000008.1"/>
</dbReference>